<feature type="domain" description="Glycosyltransferase 2-like" evidence="1">
    <location>
        <begin position="732"/>
        <end position="858"/>
    </location>
</feature>
<organism evidence="2 3">
    <name type="scientific">Teichococcus deserti</name>
    <dbReference type="NCBI Taxonomy" id="1817963"/>
    <lineage>
        <taxon>Bacteria</taxon>
        <taxon>Pseudomonadati</taxon>
        <taxon>Pseudomonadota</taxon>
        <taxon>Alphaproteobacteria</taxon>
        <taxon>Acetobacterales</taxon>
        <taxon>Roseomonadaceae</taxon>
        <taxon>Roseomonas</taxon>
    </lineage>
</organism>
<evidence type="ECO:0000313" key="2">
    <source>
        <dbReference type="EMBL" id="ONG54059.1"/>
    </source>
</evidence>
<dbReference type="EMBL" id="MLCO01000089">
    <property type="protein sequence ID" value="ONG54059.1"/>
    <property type="molecule type" value="Genomic_DNA"/>
</dbReference>
<dbReference type="InterPro" id="IPR029044">
    <property type="entry name" value="Nucleotide-diphossugar_trans"/>
</dbReference>
<gene>
    <name evidence="2" type="ORF">BKE38_10870</name>
</gene>
<sequence length="1281" mass="137485">MSEVSLRAVHGFAKPALDFHQISPEFLQEPVAVSEKNYSNRADIIPDIHLESRAGDQPCRFHVETFQGEAWPAAGLRCAVSQPGSYVRFCLSFSLDGCDPGDVLHLRWLGRMRAGAMPVSARLMVCDGSKNGKKPAMPDLLRFDSEIAGQQRDLLLQLVAAEPGEKFHLVFEMQADSVVEVADLRLSRLGRRPLMSGKAPVRLKLLKDLTSLLPEAGPAEAAEERGVLLRDGLAVHGLAWDAADPEASVSLELVVDGAVNAIMLAEPISSDLGLEDSPPGSFSMTLPHNLSDGAEHSVAVRFAASGAALGQPLALRLDSAQEGLLQLDADGQLVGWAVDRNLAPAPVTVEILADGAVIAELLAELPHPVLTGPAYNDGRCGFRLPLPPALQDGHLHFVSARIKGGYQLAGGELPVRQVQGRYFLQVDPGRGDRVTGWAVDHEEPGRPVTLEIWLDGRSFGQLRADRPRADLGGQRHGFLFVLPQAEQVELRTAGGEPLAGFAVTADHAGARRWRLQSQAARPAVAEPAAASALDAFVAAGGKRLFDEAWYLLAHPQAAAALAAGQVVSAFDHWVTQGAARGLSPNAWFNEAWYRREYGVAAGSGFAQWLTEGAAEWRWPNPGFNPRSWAGAQGIGAENALAAVEAWLDSLARAPQAAPPAPPPSQARTYAALAQARSRKGLLYDSYIQRLLEDIGLADAERGRRLAADLGRHETELTQWLLDRPLDEEPLVSIIMPTFNRGFLIAEAIQSVLDQSWKNWELIICDDGSTDKTAFVVKGFDDPRIRFLTLEKSNGAIARNFGMKFSRGRYITFLDSDNLWHPLFIQASVAGLRHSGQAVVYSGYIDTEMKGARLGAAELKFTPFDYQALLRRNYIDLNTICMERAVFDLLGGFNEALGRVQDWDLMLKYGRLVTPLGMPITTAFYRRNVAWGQVTDLQAHTDFNAIVAQNALDRLGSPGSLLPEGSAPLTVTLLGGDSLEGAQAMVSLAGLMEDFASIRLLLPDLPALRGFVARSGLARAAHLLWLAPGEDPRPLLAGEAVVLPAEASAAFAAGLGDIPLLTLVQEGEVALLRPAGTRHGIAIGALQIADFDSLPAGTGVAALEDGPAGARIAVLAPDEAQYDWAMALAARSRGGDTGLLVSLAADGSYAVSLASGGHSQPLTLEPAALLAALRGCRALALAAPSARDRMLSLSLGITALAAEVPVVAVADPTYQAWLDSRSVFATQHDDAPRFLARLSQVMADPNGAARVTRRGRRQFEHLHRRKAMEDRLKLAFAVTLGR</sequence>
<comment type="caution">
    <text evidence="2">The sequence shown here is derived from an EMBL/GenBank/DDBJ whole genome shotgun (WGS) entry which is preliminary data.</text>
</comment>
<dbReference type="SUPFAM" id="SSF53448">
    <property type="entry name" value="Nucleotide-diphospho-sugar transferases"/>
    <property type="match status" value="1"/>
</dbReference>
<protein>
    <recommendedName>
        <fullName evidence="1">Glycosyltransferase 2-like domain-containing protein</fullName>
    </recommendedName>
</protein>
<dbReference type="InterPro" id="IPR001173">
    <property type="entry name" value="Glyco_trans_2-like"/>
</dbReference>
<dbReference type="OrthoDB" id="7220105at2"/>
<keyword evidence="3" id="KW-1185">Reference proteome</keyword>
<evidence type="ECO:0000259" key="1">
    <source>
        <dbReference type="Pfam" id="PF00535"/>
    </source>
</evidence>
<accession>A0A1V2H3P1</accession>
<dbReference type="Proteomes" id="UP000188879">
    <property type="component" value="Unassembled WGS sequence"/>
</dbReference>
<evidence type="ECO:0000313" key="3">
    <source>
        <dbReference type="Proteomes" id="UP000188879"/>
    </source>
</evidence>
<dbReference type="Pfam" id="PF00535">
    <property type="entry name" value="Glycos_transf_2"/>
    <property type="match status" value="1"/>
</dbReference>
<dbReference type="RefSeq" id="WP_076957378.1">
    <property type="nucleotide sequence ID" value="NZ_MLCO01000089.1"/>
</dbReference>
<reference evidence="2 3" key="1">
    <citation type="submission" date="2016-10" db="EMBL/GenBank/DDBJ databases">
        <title>Draft Genome sequence of Roseomonas sp. strain M3.</title>
        <authorList>
            <person name="Subhash Y."/>
            <person name="Lee S."/>
        </authorList>
    </citation>
    <scope>NUCLEOTIDE SEQUENCE [LARGE SCALE GENOMIC DNA]</scope>
    <source>
        <strain evidence="2 3">M3</strain>
    </source>
</reference>
<name>A0A1V2H3P1_9PROT</name>
<proteinExistence type="predicted"/>
<dbReference type="Gene3D" id="3.90.550.10">
    <property type="entry name" value="Spore Coat Polysaccharide Biosynthesis Protein SpsA, Chain A"/>
    <property type="match status" value="1"/>
</dbReference>
<dbReference type="GO" id="GO:0016758">
    <property type="term" value="F:hexosyltransferase activity"/>
    <property type="evidence" value="ECO:0007669"/>
    <property type="project" value="UniProtKB-ARBA"/>
</dbReference>
<dbReference type="PANTHER" id="PTHR22916">
    <property type="entry name" value="GLYCOSYLTRANSFERASE"/>
    <property type="match status" value="1"/>
</dbReference>